<dbReference type="InterPro" id="IPR014721">
    <property type="entry name" value="Ribsml_uS5_D2-typ_fold_subgr"/>
</dbReference>
<keyword evidence="7" id="KW-1185">Reference proteome</keyword>
<dbReference type="SUPFAM" id="SSF54211">
    <property type="entry name" value="Ribosomal protein S5 domain 2-like"/>
    <property type="match status" value="1"/>
</dbReference>
<name>A0ABS4EEC3_9FIRM</name>
<feature type="domain" description="GHMP kinase N-terminal" evidence="5">
    <location>
        <begin position="58"/>
        <end position="125"/>
    </location>
</feature>
<evidence type="ECO:0000313" key="7">
    <source>
        <dbReference type="Proteomes" id="UP000767291"/>
    </source>
</evidence>
<sequence length="298" mass="32841">MKSNGMYPASCGELVQGLLGNTEFLCSYAVDLFSHVVIEEKLEDINTISLNTQKSRAALEKVFDRFSLPLKETENISIDIFSSIPTAKGMASSTADIGATIMATLSLINKAMSDEEISKLAAEIEPTDSTLIKSNCIFDPLTGEVEENLGFLENCKVVVLEPDEILLTSNTRGLKDYYSKKESNRKTTEKAFSLLQQGFKDSDLKLIGQACNMSSLANENIHKKAHLEKIMEISNRYEGYGVNVAHSGTVVGILLDEDMDESVIIDRIVRENINSVYKNIYTLKVIAGGAKGDKNELY</sequence>
<keyword evidence="2" id="KW-0547">Nucleotide-binding</keyword>
<evidence type="ECO:0000256" key="3">
    <source>
        <dbReference type="ARBA" id="ARBA00022777"/>
    </source>
</evidence>
<dbReference type="EMBL" id="JAGGJX010000008">
    <property type="protein sequence ID" value="MBP1856293.1"/>
    <property type="molecule type" value="Genomic_DNA"/>
</dbReference>
<dbReference type="RefSeq" id="WP_209457626.1">
    <property type="nucleotide sequence ID" value="NZ_BAAACS010000005.1"/>
</dbReference>
<dbReference type="PANTHER" id="PTHR43527">
    <property type="entry name" value="4-DIPHOSPHOCYTIDYL-2-C-METHYL-D-ERYTHRITOL KINASE, CHLOROPLASTIC"/>
    <property type="match status" value="1"/>
</dbReference>
<comment type="caution">
    <text evidence="6">The sequence shown here is derived from an EMBL/GenBank/DDBJ whole genome shotgun (WGS) entry which is preliminary data.</text>
</comment>
<dbReference type="Gene3D" id="3.30.230.10">
    <property type="match status" value="1"/>
</dbReference>
<dbReference type="Pfam" id="PF00288">
    <property type="entry name" value="GHMP_kinases_N"/>
    <property type="match status" value="1"/>
</dbReference>
<organism evidence="6 7">
    <name type="scientific">Metaclostridioides mangenotii</name>
    <dbReference type="NCBI Taxonomy" id="1540"/>
    <lineage>
        <taxon>Bacteria</taxon>
        <taxon>Bacillati</taxon>
        <taxon>Bacillota</taxon>
        <taxon>Clostridia</taxon>
        <taxon>Peptostreptococcales</taxon>
        <taxon>Peptostreptococcaceae</taxon>
        <taxon>Metaclostridioides</taxon>
    </lineage>
</organism>
<keyword evidence="3 6" id="KW-0418">Kinase</keyword>
<dbReference type="Proteomes" id="UP000767291">
    <property type="component" value="Unassembled WGS sequence"/>
</dbReference>
<gene>
    <name evidence="6" type="ORF">J2Z43_002745</name>
</gene>
<reference evidence="6 7" key="1">
    <citation type="submission" date="2021-03" db="EMBL/GenBank/DDBJ databases">
        <title>Genomic Encyclopedia of Type Strains, Phase IV (KMG-IV): sequencing the most valuable type-strain genomes for metagenomic binning, comparative biology and taxonomic classification.</title>
        <authorList>
            <person name="Goeker M."/>
        </authorList>
    </citation>
    <scope>NUCLEOTIDE SEQUENCE [LARGE SCALE GENOMIC DNA]</scope>
    <source>
        <strain evidence="6 7">DSM 1289</strain>
    </source>
</reference>
<evidence type="ECO:0000313" key="6">
    <source>
        <dbReference type="EMBL" id="MBP1856293.1"/>
    </source>
</evidence>
<dbReference type="GO" id="GO:0016301">
    <property type="term" value="F:kinase activity"/>
    <property type="evidence" value="ECO:0007669"/>
    <property type="project" value="UniProtKB-KW"/>
</dbReference>
<dbReference type="EC" id="2.7.1.177" evidence="6"/>
<proteinExistence type="predicted"/>
<keyword evidence="1 6" id="KW-0808">Transferase</keyword>
<keyword evidence="4" id="KW-0067">ATP-binding</keyword>
<dbReference type="PIRSF" id="PIRSF033887">
    <property type="entry name" value="PduX"/>
    <property type="match status" value="1"/>
</dbReference>
<evidence type="ECO:0000256" key="1">
    <source>
        <dbReference type="ARBA" id="ARBA00022679"/>
    </source>
</evidence>
<dbReference type="PANTHER" id="PTHR43527:SF1">
    <property type="entry name" value="L-THREONINE KINASE"/>
    <property type="match status" value="1"/>
</dbReference>
<dbReference type="InterPro" id="IPR006204">
    <property type="entry name" value="GHMP_kinase_N_dom"/>
</dbReference>
<dbReference type="InterPro" id="IPR020568">
    <property type="entry name" value="Ribosomal_Su5_D2-typ_SF"/>
</dbReference>
<protein>
    <submittedName>
        <fullName evidence="6">L-threonine kinase</fullName>
        <ecNumber evidence="6">2.7.1.177</ecNumber>
    </submittedName>
</protein>
<evidence type="ECO:0000256" key="2">
    <source>
        <dbReference type="ARBA" id="ARBA00022741"/>
    </source>
</evidence>
<dbReference type="InterPro" id="IPR012363">
    <property type="entry name" value="PduX"/>
</dbReference>
<evidence type="ECO:0000259" key="5">
    <source>
        <dbReference type="Pfam" id="PF00288"/>
    </source>
</evidence>
<evidence type="ECO:0000256" key="4">
    <source>
        <dbReference type="ARBA" id="ARBA00022840"/>
    </source>
</evidence>
<accession>A0ABS4EEC3</accession>